<evidence type="ECO:0000256" key="1">
    <source>
        <dbReference type="SAM" id="Phobius"/>
    </source>
</evidence>
<dbReference type="Pfam" id="PF10067">
    <property type="entry name" value="DUF2306"/>
    <property type="match status" value="1"/>
</dbReference>
<feature type="transmembrane region" description="Helical" evidence="1">
    <location>
        <begin position="102"/>
        <end position="119"/>
    </location>
</feature>
<dbReference type="Proteomes" id="UP001597480">
    <property type="component" value="Unassembled WGS sequence"/>
</dbReference>
<feature type="transmembrane region" description="Helical" evidence="1">
    <location>
        <begin position="165"/>
        <end position="183"/>
    </location>
</feature>
<keyword evidence="1" id="KW-1133">Transmembrane helix</keyword>
<accession>A0ABW5NSB8</accession>
<dbReference type="RefSeq" id="WP_379820434.1">
    <property type="nucleotide sequence ID" value="NZ_JBHUMD010000007.1"/>
</dbReference>
<feature type="transmembrane region" description="Helical" evidence="1">
    <location>
        <begin position="125"/>
        <end position="145"/>
    </location>
</feature>
<protein>
    <submittedName>
        <fullName evidence="2">DUF2306 domain-containing protein</fullName>
    </submittedName>
</protein>
<feature type="transmembrane region" description="Helical" evidence="1">
    <location>
        <begin position="195"/>
        <end position="213"/>
    </location>
</feature>
<keyword evidence="1" id="KW-0472">Membrane</keyword>
<sequence length="220" mass="26112">MNTNVIKAFPYLYSRRNLILTLLFLYFYWLMVKITLYYVPFSTTAAFLKIKQTEVTTLPEYIYIFYAHVYTSIFLLLFGFIQFFNFKSKAGKLIHRYSGYQYIILLLVFAAPSGIYMGFHANGDFWSKISFVILGTLWWISTFIALIRIKQHRFVAHRNWMMRSYALSLSAVTLRLWKVILVYCFELPPMNTYQIIAWLGWIPNLLIAELLIYNKSTQKS</sequence>
<name>A0ABW5NSB8_9FLAO</name>
<reference evidence="3" key="1">
    <citation type="journal article" date="2019" name="Int. J. Syst. Evol. Microbiol.">
        <title>The Global Catalogue of Microorganisms (GCM) 10K type strain sequencing project: providing services to taxonomists for standard genome sequencing and annotation.</title>
        <authorList>
            <consortium name="The Broad Institute Genomics Platform"/>
            <consortium name="The Broad Institute Genome Sequencing Center for Infectious Disease"/>
            <person name="Wu L."/>
            <person name="Ma J."/>
        </authorList>
    </citation>
    <scope>NUCLEOTIDE SEQUENCE [LARGE SCALE GENOMIC DNA]</scope>
    <source>
        <strain evidence="3">KCTC 42107</strain>
    </source>
</reference>
<proteinExistence type="predicted"/>
<organism evidence="2 3">
    <name type="scientific">Flavobacterium suzhouense</name>
    <dbReference type="NCBI Taxonomy" id="1529638"/>
    <lineage>
        <taxon>Bacteria</taxon>
        <taxon>Pseudomonadati</taxon>
        <taxon>Bacteroidota</taxon>
        <taxon>Flavobacteriia</taxon>
        <taxon>Flavobacteriales</taxon>
        <taxon>Flavobacteriaceae</taxon>
        <taxon>Flavobacterium</taxon>
    </lineage>
</organism>
<evidence type="ECO:0000313" key="2">
    <source>
        <dbReference type="EMBL" id="MFD2601929.1"/>
    </source>
</evidence>
<feature type="transmembrane region" description="Helical" evidence="1">
    <location>
        <begin position="20"/>
        <end position="41"/>
    </location>
</feature>
<evidence type="ECO:0000313" key="3">
    <source>
        <dbReference type="Proteomes" id="UP001597480"/>
    </source>
</evidence>
<keyword evidence="1" id="KW-0812">Transmembrane</keyword>
<feature type="transmembrane region" description="Helical" evidence="1">
    <location>
        <begin position="61"/>
        <end position="81"/>
    </location>
</feature>
<comment type="caution">
    <text evidence="2">The sequence shown here is derived from an EMBL/GenBank/DDBJ whole genome shotgun (WGS) entry which is preliminary data.</text>
</comment>
<keyword evidence="3" id="KW-1185">Reference proteome</keyword>
<dbReference type="EMBL" id="JBHUMD010000007">
    <property type="protein sequence ID" value="MFD2601929.1"/>
    <property type="molecule type" value="Genomic_DNA"/>
</dbReference>
<gene>
    <name evidence="2" type="ORF">ACFSR3_07670</name>
</gene>
<dbReference type="InterPro" id="IPR018750">
    <property type="entry name" value="DUF2306_membrane"/>
</dbReference>